<reference evidence="2" key="1">
    <citation type="submission" date="2022-01" db="EMBL/GenBank/DDBJ databases">
        <title>Genome-Based Taxonomic Classification of the Phylum Actinobacteria.</title>
        <authorList>
            <person name="Gao Y."/>
        </authorList>
    </citation>
    <scope>NUCLEOTIDE SEQUENCE</scope>
    <source>
        <strain evidence="2">KLBMP 8922</strain>
    </source>
</reference>
<evidence type="ECO:0000313" key="2">
    <source>
        <dbReference type="EMBL" id="MCF2526986.1"/>
    </source>
</evidence>
<accession>A0AA41PXF4</accession>
<evidence type="ECO:0000256" key="1">
    <source>
        <dbReference type="ARBA" id="ARBA00005254"/>
    </source>
</evidence>
<protein>
    <submittedName>
        <fullName evidence="2">Enoyl-CoA hydratase-related protein</fullName>
    </submittedName>
</protein>
<evidence type="ECO:0000313" key="3">
    <source>
        <dbReference type="Proteomes" id="UP001165378"/>
    </source>
</evidence>
<dbReference type="Proteomes" id="UP001165378">
    <property type="component" value="Unassembled WGS sequence"/>
</dbReference>
<dbReference type="AlphaFoldDB" id="A0AA41PXF4"/>
<dbReference type="Pfam" id="PF00378">
    <property type="entry name" value="ECH_1"/>
    <property type="match status" value="1"/>
</dbReference>
<comment type="similarity">
    <text evidence="1">Belongs to the enoyl-CoA hydratase/isomerase family.</text>
</comment>
<dbReference type="InterPro" id="IPR001753">
    <property type="entry name" value="Enoyl-CoA_hydra/iso"/>
</dbReference>
<dbReference type="CDD" id="cd06558">
    <property type="entry name" value="crotonase-like"/>
    <property type="match status" value="1"/>
</dbReference>
<dbReference type="EMBL" id="JAKFHA010000003">
    <property type="protein sequence ID" value="MCF2526986.1"/>
    <property type="molecule type" value="Genomic_DNA"/>
</dbReference>
<sequence length="254" mass="26229">MSLAPAPTPDDHVREHLRTDIRDGVLTLTINRPDAKNALTLAMRQHLEALCAGIDADDTVSAVVLRATGSVFCAGADIKEIAAYGPGLPATNPGAALRSVRKPVICAVGGACVTGGLELALSCDWIVASEQAFFADTHARLGVLPRWGLSALLPRTVGVRFAKEMSATGRRVNADEALRVGLVNAVVPHSDLDAYVLAQATAAAAVPCAALAATFALYDEGDGDTLTEALAREHTRAAAWSPSGGPFSPGRTAG</sequence>
<dbReference type="InterPro" id="IPR029045">
    <property type="entry name" value="ClpP/crotonase-like_dom_sf"/>
</dbReference>
<dbReference type="PANTHER" id="PTHR43802">
    <property type="entry name" value="ENOYL-COA HYDRATASE"/>
    <property type="match status" value="1"/>
</dbReference>
<gene>
    <name evidence="2" type="ORF">LZ495_07115</name>
</gene>
<name>A0AA41PXF4_9ACTN</name>
<organism evidence="2 3">
    <name type="scientific">Yinghuangia soli</name>
    <dbReference type="NCBI Taxonomy" id="2908204"/>
    <lineage>
        <taxon>Bacteria</taxon>
        <taxon>Bacillati</taxon>
        <taxon>Actinomycetota</taxon>
        <taxon>Actinomycetes</taxon>
        <taxon>Kitasatosporales</taxon>
        <taxon>Streptomycetaceae</taxon>
        <taxon>Yinghuangia</taxon>
    </lineage>
</organism>
<keyword evidence="3" id="KW-1185">Reference proteome</keyword>
<dbReference type="PANTHER" id="PTHR43802:SF1">
    <property type="entry name" value="IP11341P-RELATED"/>
    <property type="match status" value="1"/>
</dbReference>
<dbReference type="GO" id="GO:0003824">
    <property type="term" value="F:catalytic activity"/>
    <property type="evidence" value="ECO:0007669"/>
    <property type="project" value="UniProtKB-ARBA"/>
</dbReference>
<comment type="caution">
    <text evidence="2">The sequence shown here is derived from an EMBL/GenBank/DDBJ whole genome shotgun (WGS) entry which is preliminary data.</text>
</comment>
<proteinExistence type="inferred from homology"/>
<dbReference type="SUPFAM" id="SSF52096">
    <property type="entry name" value="ClpP/crotonase"/>
    <property type="match status" value="1"/>
</dbReference>
<dbReference type="Gene3D" id="3.90.226.10">
    <property type="entry name" value="2-enoyl-CoA Hydratase, Chain A, domain 1"/>
    <property type="match status" value="1"/>
</dbReference>
<dbReference type="RefSeq" id="WP_235051141.1">
    <property type="nucleotide sequence ID" value="NZ_JAKFHA010000003.1"/>
</dbReference>